<feature type="coiled-coil region" evidence="3">
    <location>
        <begin position="174"/>
        <end position="201"/>
    </location>
</feature>
<evidence type="ECO:0000256" key="1">
    <source>
        <dbReference type="ARBA" id="ARBA00004184"/>
    </source>
</evidence>
<dbReference type="GO" id="GO:0005737">
    <property type="term" value="C:cytoplasm"/>
    <property type="evidence" value="ECO:0007669"/>
    <property type="project" value="UniProtKB-ARBA"/>
</dbReference>
<dbReference type="Proteomes" id="UP001177670">
    <property type="component" value="Unassembled WGS sequence"/>
</dbReference>
<dbReference type="InterPro" id="IPR016130">
    <property type="entry name" value="Tyr_Pase_AS"/>
</dbReference>
<name>A0AA40G4M2_9HYME</name>
<feature type="compositionally biased region" description="Polar residues" evidence="4">
    <location>
        <begin position="465"/>
        <end position="478"/>
    </location>
</feature>
<sequence length="911" mass="104333">MDTNIYEIMSPMKPAKIMIPELKQLIIYFAKNTYKAKEADSMSQDIMQKCLSLIDVDYKYSIIYNTTGDICQHYPSHLVILEKEKIHKCKDPNVSDVSLSPSCTEEDIVNKYVKINKLKDLIKKARFARCRFRFPLPVIVYKGRYICRSATLSGGIELYSRSGLNYVLANSESNSETEQEVDKTKQEVDETKQKVDGTKKKVDETVSSTVREWKLFHEVRNKDIKLLNTFNVGIIIDFMVENKKVKYGLKVTSSEKIDKYRRYSNFSIISLPYPGCEFFKGFRENDYVADNLIFDWSQAYIDAQINVPEDTISSQLQINWNHYQQWDILVLTQNYLKLILRYLSESNNGILIHCISGWDRTPLFISLLRLSLWADKVIHTSLDAHQMLYFTIAYDWMLFGHDLEDRLSKGEEIFFFCFYFLKYICDEDFSIKQNFNERDSKSTSSNDDEKTKHHIFDMELETKDPSVSSSDSNKNCRVSSDDKDSGYNRYTPPEILGLDSTPKTEEFRDSGLQIVEPTFVTKLETKGSSISVTSSDNNRNCGASRDDEDNEYNRCTPPEILEFDSPPKIASRDDEDNEYNRCTPPEILEFDSPPKIASRDDEDNEYNRCTPPEILGLDSPPKTTSRDDEDSEYNRYTPPEILEFDSPPKIASRDDEDNEYNRCTPPEILEFDSPPKTASRDDEDSEYNKYTPPEILGLDSPPKTKEFGDSDSQFDQAIFDMELETKDPSASSSDSNKNWRASRDDKFSSPEILGLDSLPKTEEFGDRKTPSLASSLNKEETAHESSVHGQTSPVVVPGRRQETRSTTPAGSWQIITETGSFEGSATINEPLVKQSTPSINPFCESMTDSTTTVIERKTSSESRKDRLCFLRNAFYTAYSQTGFRMKENSEPSNLSQILESISGIFSQNASL</sequence>
<organism evidence="6 7">
    <name type="scientific">Melipona bicolor</name>
    <dbReference type="NCBI Taxonomy" id="60889"/>
    <lineage>
        <taxon>Eukaryota</taxon>
        <taxon>Metazoa</taxon>
        <taxon>Ecdysozoa</taxon>
        <taxon>Arthropoda</taxon>
        <taxon>Hexapoda</taxon>
        <taxon>Insecta</taxon>
        <taxon>Pterygota</taxon>
        <taxon>Neoptera</taxon>
        <taxon>Endopterygota</taxon>
        <taxon>Hymenoptera</taxon>
        <taxon>Apocrita</taxon>
        <taxon>Aculeata</taxon>
        <taxon>Apoidea</taxon>
        <taxon>Anthophila</taxon>
        <taxon>Apidae</taxon>
        <taxon>Melipona</taxon>
    </lineage>
</organism>
<dbReference type="Gene3D" id="3.90.190.10">
    <property type="entry name" value="Protein tyrosine phosphatase superfamily"/>
    <property type="match status" value="1"/>
</dbReference>
<dbReference type="GO" id="GO:0012505">
    <property type="term" value="C:endomembrane system"/>
    <property type="evidence" value="ECO:0007669"/>
    <property type="project" value="UniProtKB-SubCell"/>
</dbReference>
<gene>
    <name evidence="6" type="ORF">K0M31_018739</name>
</gene>
<feature type="compositionally biased region" description="Polar residues" evidence="4">
    <location>
        <begin position="529"/>
        <end position="541"/>
    </location>
</feature>
<keyword evidence="3" id="KW-0175">Coiled coil</keyword>
<evidence type="ECO:0000256" key="4">
    <source>
        <dbReference type="SAM" id="MobiDB-lite"/>
    </source>
</evidence>
<protein>
    <recommendedName>
        <fullName evidence="5">Tyrosine specific protein phosphatases domain-containing protein</fullName>
    </recommendedName>
</protein>
<dbReference type="SUPFAM" id="SSF52799">
    <property type="entry name" value="(Phosphotyrosine protein) phosphatases II"/>
    <property type="match status" value="1"/>
</dbReference>
<evidence type="ECO:0000259" key="5">
    <source>
        <dbReference type="PROSITE" id="PS50056"/>
    </source>
</evidence>
<dbReference type="AlphaFoldDB" id="A0AA40G4M2"/>
<evidence type="ECO:0000313" key="6">
    <source>
        <dbReference type="EMBL" id="KAK1130619.1"/>
    </source>
</evidence>
<feature type="compositionally biased region" description="Basic and acidic residues" evidence="4">
    <location>
        <begin position="759"/>
        <end position="769"/>
    </location>
</feature>
<feature type="compositionally biased region" description="Polar residues" evidence="4">
    <location>
        <begin position="728"/>
        <end position="739"/>
    </location>
</feature>
<dbReference type="InterPro" id="IPR029021">
    <property type="entry name" value="Prot-tyrosine_phosphatase-like"/>
</dbReference>
<dbReference type="PROSITE" id="PS50056">
    <property type="entry name" value="TYR_PHOSPHATASE_2"/>
    <property type="match status" value="1"/>
</dbReference>
<feature type="domain" description="Tyrosine specific protein phosphatases" evidence="5">
    <location>
        <begin position="333"/>
        <end position="388"/>
    </location>
</feature>
<evidence type="ECO:0000256" key="3">
    <source>
        <dbReference type="SAM" id="Coils"/>
    </source>
</evidence>
<keyword evidence="7" id="KW-1185">Reference proteome</keyword>
<dbReference type="InterPro" id="IPR000387">
    <property type="entry name" value="Tyr_Pase_dom"/>
</dbReference>
<dbReference type="InterPro" id="IPR039802">
    <property type="entry name" value="MTMR14"/>
</dbReference>
<reference evidence="6" key="1">
    <citation type="submission" date="2021-10" db="EMBL/GenBank/DDBJ databases">
        <title>Melipona bicolor Genome sequencing and assembly.</title>
        <authorList>
            <person name="Araujo N.S."/>
            <person name="Arias M.C."/>
        </authorList>
    </citation>
    <scope>NUCLEOTIDE SEQUENCE</scope>
    <source>
        <strain evidence="6">USP_2M_L1-L4_2017</strain>
        <tissue evidence="6">Whole body</tissue>
    </source>
</reference>
<dbReference type="EMBL" id="JAHYIQ010000007">
    <property type="protein sequence ID" value="KAK1130619.1"/>
    <property type="molecule type" value="Genomic_DNA"/>
</dbReference>
<dbReference type="GO" id="GO:0004438">
    <property type="term" value="F:phosphatidylinositol-3-phosphate phosphatase activity"/>
    <property type="evidence" value="ECO:0007669"/>
    <property type="project" value="InterPro"/>
</dbReference>
<comment type="subcellular location">
    <subcellularLocation>
        <location evidence="1">Endomembrane system</location>
        <topology evidence="1">Peripheral membrane protein</topology>
    </subcellularLocation>
</comment>
<feature type="region of interest" description="Disordered" evidence="4">
    <location>
        <begin position="529"/>
        <end position="809"/>
    </location>
</feature>
<evidence type="ECO:0000313" key="7">
    <source>
        <dbReference type="Proteomes" id="UP001177670"/>
    </source>
</evidence>
<dbReference type="PROSITE" id="PS00383">
    <property type="entry name" value="TYR_PHOSPHATASE_1"/>
    <property type="match status" value="1"/>
</dbReference>
<dbReference type="PANTHER" id="PTHR13524:SF2">
    <property type="entry name" value="MYOTUBULARIN-RELATED PROTEIN 14"/>
    <property type="match status" value="1"/>
</dbReference>
<accession>A0AA40G4M2</accession>
<feature type="region of interest" description="Disordered" evidence="4">
    <location>
        <begin position="463"/>
        <end position="504"/>
    </location>
</feature>
<proteinExistence type="inferred from homology"/>
<dbReference type="Pfam" id="PF06602">
    <property type="entry name" value="Myotub-related"/>
    <property type="match status" value="1"/>
</dbReference>
<dbReference type="PANTHER" id="PTHR13524">
    <property type="entry name" value="MYOTUBULARIN-RELATED"/>
    <property type="match status" value="1"/>
</dbReference>
<feature type="compositionally biased region" description="Basic and acidic residues" evidence="4">
    <location>
        <begin position="777"/>
        <end position="786"/>
    </location>
</feature>
<comment type="caution">
    <text evidence="6">The sequence shown here is derived from an EMBL/GenBank/DDBJ whole genome shotgun (WGS) entry which is preliminary data.</text>
</comment>
<dbReference type="InterPro" id="IPR010569">
    <property type="entry name" value="Myotubularin-like_Pase_dom"/>
</dbReference>
<comment type="similarity">
    <text evidence="2">Belongs to the protein-tyrosine phosphatase family. Non-receptor class myotubularin subfamily.</text>
</comment>
<evidence type="ECO:0000256" key="2">
    <source>
        <dbReference type="ARBA" id="ARBA00007471"/>
    </source>
</evidence>